<organism evidence="3 4">
    <name type="scientific">Aquella oligotrophica</name>
    <dbReference type="NCBI Taxonomy" id="2067065"/>
    <lineage>
        <taxon>Bacteria</taxon>
        <taxon>Pseudomonadati</taxon>
        <taxon>Pseudomonadota</taxon>
        <taxon>Betaproteobacteria</taxon>
        <taxon>Neisseriales</taxon>
        <taxon>Neisseriaceae</taxon>
        <taxon>Aquella</taxon>
    </lineage>
</organism>
<dbReference type="RefSeq" id="WP_102952409.1">
    <property type="nucleotide sequence ID" value="NZ_CP024847.1"/>
</dbReference>
<proteinExistence type="predicted"/>
<feature type="domain" description="Glycosyl transferase family 1" evidence="1">
    <location>
        <begin position="182"/>
        <end position="337"/>
    </location>
</feature>
<evidence type="ECO:0000259" key="2">
    <source>
        <dbReference type="Pfam" id="PF13439"/>
    </source>
</evidence>
<dbReference type="Proteomes" id="UP000236655">
    <property type="component" value="Chromosome"/>
</dbReference>
<keyword evidence="4" id="KW-1185">Reference proteome</keyword>
<name>A0A2I7N9K0_9NEIS</name>
<dbReference type="SUPFAM" id="SSF53756">
    <property type="entry name" value="UDP-Glycosyltransferase/glycogen phosphorylase"/>
    <property type="match status" value="1"/>
</dbReference>
<dbReference type="GO" id="GO:0016757">
    <property type="term" value="F:glycosyltransferase activity"/>
    <property type="evidence" value="ECO:0007669"/>
    <property type="project" value="InterPro"/>
</dbReference>
<sequence length="380" mass="42955">MPIVLDIITGLGGGGAERVLYNLITHSQANCFQHIVISLTDMGEYGEPLKGRGIEVHCLYLNKNPILGIYKSYKLIKLISPDIIQTWLYHADFLGLIIGKLAGIKNIIWNIRASVLPNNKGFYKTKFIRRLCSVLSSLPTAIIYCAESARKEHGRIGYKNKQEVVINNGYDLDKFKYCELTRREKRKKYNISEKDIVIGNIGRFDYTKNHELLLHAFAEVKKYISSFKLVIVGRGIDSNNAKLMEWIKEYALEDNILLLGHIPDVEHLYPMFDILVSSSRVEGFPNVIAEAMASQIPCIVTNAGDSAHIVGDIGIIVPIDSVTELSAAILNMLNQNKIELYQKGLCARNRVADNFSLTTMVIKYENLYQQIIDKNLIFEK</sequence>
<dbReference type="Pfam" id="PF00534">
    <property type="entry name" value="Glycos_transf_1"/>
    <property type="match status" value="1"/>
</dbReference>
<evidence type="ECO:0000259" key="1">
    <source>
        <dbReference type="Pfam" id="PF00534"/>
    </source>
</evidence>
<dbReference type="InterPro" id="IPR001296">
    <property type="entry name" value="Glyco_trans_1"/>
</dbReference>
<dbReference type="PANTHER" id="PTHR12526">
    <property type="entry name" value="GLYCOSYLTRANSFERASE"/>
    <property type="match status" value="1"/>
</dbReference>
<dbReference type="Gene3D" id="3.40.50.2000">
    <property type="entry name" value="Glycogen Phosphorylase B"/>
    <property type="match status" value="2"/>
</dbReference>
<gene>
    <name evidence="3" type="ORF">CUN60_12780</name>
</gene>
<evidence type="ECO:0000313" key="3">
    <source>
        <dbReference type="EMBL" id="AUR53123.1"/>
    </source>
</evidence>
<dbReference type="AlphaFoldDB" id="A0A2I7N9K0"/>
<dbReference type="OrthoDB" id="570545at2"/>
<protein>
    <submittedName>
        <fullName evidence="3">Glycosyl transferase family 1</fullName>
    </submittedName>
</protein>
<feature type="domain" description="Glycosyltransferase subfamily 4-like N-terminal" evidence="2">
    <location>
        <begin position="14"/>
        <end position="174"/>
    </location>
</feature>
<dbReference type="CDD" id="cd03807">
    <property type="entry name" value="GT4_WbnK-like"/>
    <property type="match status" value="1"/>
</dbReference>
<accession>A0A2I7N9K0</accession>
<dbReference type="InterPro" id="IPR028098">
    <property type="entry name" value="Glyco_trans_4-like_N"/>
</dbReference>
<evidence type="ECO:0000313" key="4">
    <source>
        <dbReference type="Proteomes" id="UP000236655"/>
    </source>
</evidence>
<dbReference type="PANTHER" id="PTHR12526:SF638">
    <property type="entry name" value="SPORE COAT PROTEIN SA"/>
    <property type="match status" value="1"/>
</dbReference>
<dbReference type="Pfam" id="PF13439">
    <property type="entry name" value="Glyco_transf_4"/>
    <property type="match status" value="1"/>
</dbReference>
<dbReference type="EMBL" id="CP024847">
    <property type="protein sequence ID" value="AUR53123.1"/>
    <property type="molecule type" value="Genomic_DNA"/>
</dbReference>
<dbReference type="KEGG" id="nba:CUN60_12780"/>
<reference evidence="4" key="1">
    <citation type="submission" date="2017-11" db="EMBL/GenBank/DDBJ databases">
        <authorList>
            <person name="Chan K.G."/>
            <person name="Lee L.S."/>
        </authorList>
    </citation>
    <scope>NUCLEOTIDE SEQUENCE [LARGE SCALE GENOMIC DNA]</scope>
    <source>
        <strain evidence="4">DSM 100970</strain>
    </source>
</reference>
<keyword evidence="3" id="KW-0808">Transferase</keyword>